<dbReference type="GO" id="GO:0016491">
    <property type="term" value="F:oxidoreductase activity"/>
    <property type="evidence" value="ECO:0007669"/>
    <property type="project" value="UniProtKB-KW"/>
</dbReference>
<dbReference type="InterPro" id="IPR020904">
    <property type="entry name" value="Sc_DH/Rdtase_CS"/>
</dbReference>
<evidence type="ECO:0000256" key="2">
    <source>
        <dbReference type="ARBA" id="ARBA00022857"/>
    </source>
</evidence>
<dbReference type="PROSITE" id="PS00061">
    <property type="entry name" value="ADH_SHORT"/>
    <property type="match status" value="1"/>
</dbReference>
<keyword evidence="2" id="KW-0521">NADP</keyword>
<dbReference type="OMA" id="VHMTKAM"/>
<dbReference type="Pfam" id="PF13561">
    <property type="entry name" value="adh_short_C2"/>
    <property type="match status" value="1"/>
</dbReference>
<evidence type="ECO:0000256" key="1">
    <source>
        <dbReference type="ARBA" id="ARBA00006484"/>
    </source>
</evidence>
<dbReference type="CDD" id="cd05233">
    <property type="entry name" value="SDR_c"/>
    <property type="match status" value="1"/>
</dbReference>
<dbReference type="InterPro" id="IPR036291">
    <property type="entry name" value="NAD(P)-bd_dom_sf"/>
</dbReference>
<organism evidence="4 5">
    <name type="scientific">Talaromyces islandicus</name>
    <name type="common">Penicillium islandicum</name>
    <dbReference type="NCBI Taxonomy" id="28573"/>
    <lineage>
        <taxon>Eukaryota</taxon>
        <taxon>Fungi</taxon>
        <taxon>Dikarya</taxon>
        <taxon>Ascomycota</taxon>
        <taxon>Pezizomycotina</taxon>
        <taxon>Eurotiomycetes</taxon>
        <taxon>Eurotiomycetidae</taxon>
        <taxon>Eurotiales</taxon>
        <taxon>Trichocomaceae</taxon>
        <taxon>Talaromyces</taxon>
        <taxon>Talaromyces sect. Islandici</taxon>
    </lineage>
</organism>
<dbReference type="PANTHER" id="PTHR24321">
    <property type="entry name" value="DEHYDROGENASES, SHORT CHAIN"/>
    <property type="match status" value="1"/>
</dbReference>
<evidence type="ECO:0000313" key="4">
    <source>
        <dbReference type="EMBL" id="CRG92378.1"/>
    </source>
</evidence>
<dbReference type="Gene3D" id="3.40.50.720">
    <property type="entry name" value="NAD(P)-binding Rossmann-like Domain"/>
    <property type="match status" value="1"/>
</dbReference>
<evidence type="ECO:0000256" key="3">
    <source>
        <dbReference type="ARBA" id="ARBA00023002"/>
    </source>
</evidence>
<reference evidence="4 5" key="1">
    <citation type="submission" date="2015-04" db="EMBL/GenBank/DDBJ databases">
        <authorList>
            <person name="Syromyatnikov M.Y."/>
            <person name="Popov V.N."/>
        </authorList>
    </citation>
    <scope>NUCLEOTIDE SEQUENCE [LARGE SCALE GENOMIC DNA]</scope>
    <source>
        <strain evidence="4">WF-38-12</strain>
    </source>
</reference>
<sequence length="262" mass="27442">MSASSPNPKLAGRVAVVTGASQGIGREICLQLHYEGAFLVCADIKSSGLTPDETPTHELIVQKGGKAIFVKANVGDAKEIEALIAKTAEEYGRLDIYVNNAGICGEAAAAKPIDEAPEEMLDSHLTVNVKGTFYGCKYALRQMKKQEPHASGDRGWIVNLSSTIALVGMAGLPIYAATKGAVASLTKSVAIDGAPHDTQTSMLDAALGSAFEATKDAVRATIPLGRFGEPRDIARAVIFLASEETSWVTGTLLPVDGGITSW</sequence>
<evidence type="ECO:0000313" key="5">
    <source>
        <dbReference type="Proteomes" id="UP000054383"/>
    </source>
</evidence>
<dbReference type="AlphaFoldDB" id="A0A0U1M9Y8"/>
<dbReference type="PRINTS" id="PR00081">
    <property type="entry name" value="GDHRDH"/>
</dbReference>
<keyword evidence="3" id="KW-0560">Oxidoreductase</keyword>
<dbReference type="SUPFAM" id="SSF51735">
    <property type="entry name" value="NAD(P)-binding Rossmann-fold domains"/>
    <property type="match status" value="1"/>
</dbReference>
<dbReference type="InterPro" id="IPR002347">
    <property type="entry name" value="SDR_fam"/>
</dbReference>
<dbReference type="PANTHER" id="PTHR24321:SF8">
    <property type="entry name" value="ESTRADIOL 17-BETA-DEHYDROGENASE 8-RELATED"/>
    <property type="match status" value="1"/>
</dbReference>
<comment type="similarity">
    <text evidence="1">Belongs to the short-chain dehydrogenases/reductases (SDR) family.</text>
</comment>
<dbReference type="EMBL" id="CVMT01000012">
    <property type="protein sequence ID" value="CRG92378.1"/>
    <property type="molecule type" value="Genomic_DNA"/>
</dbReference>
<name>A0A0U1M9Y8_TALIS</name>
<dbReference type="STRING" id="28573.A0A0U1M9Y8"/>
<dbReference type="FunFam" id="3.40.50.720:FF:000084">
    <property type="entry name" value="Short-chain dehydrogenase reductase"/>
    <property type="match status" value="1"/>
</dbReference>
<proteinExistence type="inferred from homology"/>
<dbReference type="PRINTS" id="PR00080">
    <property type="entry name" value="SDRFAMILY"/>
</dbReference>
<protein>
    <submittedName>
        <fullName evidence="4">3-oxoacyl-[acyl-carrier-protein] reductase FabG</fullName>
    </submittedName>
</protein>
<keyword evidence="5" id="KW-1185">Reference proteome</keyword>
<dbReference type="Proteomes" id="UP000054383">
    <property type="component" value="Unassembled WGS sequence"/>
</dbReference>
<accession>A0A0U1M9Y8</accession>
<gene>
    <name evidence="4" type="ORF">PISL3812_09437</name>
</gene>
<dbReference type="OrthoDB" id="47007at2759"/>